<dbReference type="InterPro" id="IPR013024">
    <property type="entry name" value="GGCT-like"/>
</dbReference>
<reference evidence="4 5" key="1">
    <citation type="journal article" date="2011" name="PLoS Genet.">
        <title>Genomic analysis of the necrotrophic fungal pathogens Sclerotinia sclerotiorum and Botrytis cinerea.</title>
        <authorList>
            <person name="Amselem J."/>
            <person name="Cuomo C.A."/>
            <person name="van Kan J.A."/>
            <person name="Viaud M."/>
            <person name="Benito E.P."/>
            <person name="Couloux A."/>
            <person name="Coutinho P.M."/>
            <person name="de Vries R.P."/>
            <person name="Dyer P.S."/>
            <person name="Fillinger S."/>
            <person name="Fournier E."/>
            <person name="Gout L."/>
            <person name="Hahn M."/>
            <person name="Kohn L."/>
            <person name="Lapalu N."/>
            <person name="Plummer K.M."/>
            <person name="Pradier J.M."/>
            <person name="Quevillon E."/>
            <person name="Sharon A."/>
            <person name="Simon A."/>
            <person name="ten Have A."/>
            <person name="Tudzynski B."/>
            <person name="Tudzynski P."/>
            <person name="Wincker P."/>
            <person name="Andrew M."/>
            <person name="Anthouard V."/>
            <person name="Beever R.E."/>
            <person name="Beffa R."/>
            <person name="Benoit I."/>
            <person name="Bouzid O."/>
            <person name="Brault B."/>
            <person name="Chen Z."/>
            <person name="Choquer M."/>
            <person name="Collemare J."/>
            <person name="Cotton P."/>
            <person name="Danchin E.G."/>
            <person name="Da Silva C."/>
            <person name="Gautier A."/>
            <person name="Giraud C."/>
            <person name="Giraud T."/>
            <person name="Gonzalez C."/>
            <person name="Grossetete S."/>
            <person name="Guldener U."/>
            <person name="Henrissat B."/>
            <person name="Howlett B.J."/>
            <person name="Kodira C."/>
            <person name="Kretschmer M."/>
            <person name="Lappartient A."/>
            <person name="Leroch M."/>
            <person name="Levis C."/>
            <person name="Mauceli E."/>
            <person name="Neuveglise C."/>
            <person name="Oeser B."/>
            <person name="Pearson M."/>
            <person name="Poulain J."/>
            <person name="Poussereau N."/>
            <person name="Quesneville H."/>
            <person name="Rascle C."/>
            <person name="Schumacher J."/>
            <person name="Segurens B."/>
            <person name="Sexton A."/>
            <person name="Silva E."/>
            <person name="Sirven C."/>
            <person name="Soanes D.M."/>
            <person name="Talbot N.J."/>
            <person name="Templeton M."/>
            <person name="Yandava C."/>
            <person name="Yarden O."/>
            <person name="Zeng Q."/>
            <person name="Rollins J.A."/>
            <person name="Lebrun M.H."/>
            <person name="Dickman M."/>
        </authorList>
    </citation>
    <scope>NUCLEOTIDE SEQUENCE [LARGE SCALE GENOMIC DNA]</scope>
    <source>
        <strain evidence="4 5">B05.10</strain>
    </source>
</reference>
<evidence type="ECO:0000256" key="1">
    <source>
        <dbReference type="ARBA" id="ARBA00012344"/>
    </source>
</evidence>
<dbReference type="GO" id="GO:0003839">
    <property type="term" value="F:gamma-glutamylcyclotransferase activity"/>
    <property type="evidence" value="ECO:0007669"/>
    <property type="project" value="EnsemblFungi"/>
</dbReference>
<gene>
    <name evidence="4" type="primary">Bcgcg1</name>
    <name evidence="4" type="ORF">BCIN_06g03410</name>
</gene>
<dbReference type="InterPro" id="IPR006840">
    <property type="entry name" value="ChaC"/>
</dbReference>
<dbReference type="KEGG" id="bfu:BCIN_06g03410"/>
<sequence length="252" mass="28158">MGDTSLPPDTSTNPESEFWIFGYGSLIWKPPPHFDRRIPGYVTGYVRRFWQASEDHRGTPSSPGRVVTLIPHSHWLTLSDPHSLSSSSSPSSPPKTWGVAYHIPSSHVAQVREYLDIREINGYTIHYTAFHPAASSNNDDNNQPQPIQTLLYIGTPSNPQFTGPQDPQELAEHIFRSEGPSGLNRDYLLSLDVALDELSPESGDDHIKDLANRVRKIVEKQGGVEVEASHTKAIDHELKKVTSTDEQEETEK</sequence>
<dbReference type="EC" id="4.3.2.7" evidence="1"/>
<dbReference type="RefSeq" id="XP_024549245.1">
    <property type="nucleotide sequence ID" value="XM_024693459.1"/>
</dbReference>
<dbReference type="CDD" id="cd06661">
    <property type="entry name" value="GGCT_like"/>
    <property type="match status" value="1"/>
</dbReference>
<dbReference type="Proteomes" id="UP000001798">
    <property type="component" value="Chromosome 6"/>
</dbReference>
<evidence type="ECO:0000313" key="5">
    <source>
        <dbReference type="Proteomes" id="UP000001798"/>
    </source>
</evidence>
<reference evidence="4 5" key="2">
    <citation type="journal article" date="2012" name="Eukaryot. Cell">
        <title>Genome update of Botrytis cinerea strains B05.10 and T4.</title>
        <authorList>
            <person name="Staats M."/>
            <person name="van Kan J.A."/>
        </authorList>
    </citation>
    <scope>NUCLEOTIDE SEQUENCE [LARGE SCALE GENOMIC DNA]</scope>
    <source>
        <strain evidence="4 5">B05.10</strain>
    </source>
</reference>
<dbReference type="GO" id="GO:0061928">
    <property type="term" value="F:glutathione specific gamma-glutamylcyclotransferase activity"/>
    <property type="evidence" value="ECO:0007669"/>
    <property type="project" value="UniProtKB-EC"/>
</dbReference>
<evidence type="ECO:0000313" key="4">
    <source>
        <dbReference type="EMBL" id="ATZ50867.1"/>
    </source>
</evidence>
<dbReference type="GO" id="GO:0006751">
    <property type="term" value="P:glutathione catabolic process"/>
    <property type="evidence" value="ECO:0007669"/>
    <property type="project" value="EnsemblFungi"/>
</dbReference>
<dbReference type="VEuPathDB" id="FungiDB:Bcin06g03410"/>
<evidence type="ECO:0000256" key="2">
    <source>
        <dbReference type="ARBA" id="ARBA00023239"/>
    </source>
</evidence>
<proteinExistence type="predicted"/>
<feature type="region of interest" description="Disordered" evidence="3">
    <location>
        <begin position="224"/>
        <end position="252"/>
    </location>
</feature>
<dbReference type="AlphaFoldDB" id="A0A384JKH0"/>
<keyword evidence="2" id="KW-0456">Lyase</keyword>
<dbReference type="PANTHER" id="PTHR12192">
    <property type="entry name" value="CATION TRANSPORT PROTEIN CHAC-RELATED"/>
    <property type="match status" value="1"/>
</dbReference>
<organism evidence="4 5">
    <name type="scientific">Botryotinia fuckeliana (strain B05.10)</name>
    <name type="common">Noble rot fungus</name>
    <name type="synonym">Botrytis cinerea</name>
    <dbReference type="NCBI Taxonomy" id="332648"/>
    <lineage>
        <taxon>Eukaryota</taxon>
        <taxon>Fungi</taxon>
        <taxon>Dikarya</taxon>
        <taxon>Ascomycota</taxon>
        <taxon>Pezizomycotina</taxon>
        <taxon>Leotiomycetes</taxon>
        <taxon>Helotiales</taxon>
        <taxon>Sclerotiniaceae</taxon>
        <taxon>Botrytis</taxon>
    </lineage>
</organism>
<dbReference type="GeneID" id="5436752"/>
<keyword evidence="5" id="KW-1185">Reference proteome</keyword>
<dbReference type="Pfam" id="PF04752">
    <property type="entry name" value="ChaC"/>
    <property type="match status" value="1"/>
</dbReference>
<dbReference type="GO" id="GO:0005737">
    <property type="term" value="C:cytoplasm"/>
    <property type="evidence" value="ECO:0007669"/>
    <property type="project" value="TreeGrafter"/>
</dbReference>
<protein>
    <recommendedName>
        <fullName evidence="1">glutathione-specific gamma-glutamylcyclotransferase</fullName>
        <ecNumber evidence="1">4.3.2.7</ecNumber>
    </recommendedName>
</protein>
<reference evidence="4 5" key="3">
    <citation type="journal article" date="2017" name="Mol. Plant Pathol.">
        <title>A gapless genome sequence of the fungus Botrytis cinerea.</title>
        <authorList>
            <person name="Van Kan J.A."/>
            <person name="Stassen J.H."/>
            <person name="Mosbach A."/>
            <person name="Van Der Lee T.A."/>
            <person name="Faino L."/>
            <person name="Farmer A.D."/>
            <person name="Papasotiriou D.G."/>
            <person name="Zhou S."/>
            <person name="Seidl M.F."/>
            <person name="Cottam E."/>
            <person name="Edel D."/>
            <person name="Hahn M."/>
            <person name="Schwartz D.C."/>
            <person name="Dietrich R.A."/>
            <person name="Widdison S."/>
            <person name="Scalliet G."/>
        </authorList>
    </citation>
    <scope>NUCLEOTIDE SEQUENCE [LARGE SCALE GENOMIC DNA]</scope>
    <source>
        <strain evidence="4 5">B05.10</strain>
    </source>
</reference>
<dbReference type="OrthoDB" id="1933483at2759"/>
<dbReference type="Gene3D" id="3.10.490.10">
    <property type="entry name" value="Gamma-glutamyl cyclotransferase-like"/>
    <property type="match status" value="1"/>
</dbReference>
<evidence type="ECO:0000256" key="3">
    <source>
        <dbReference type="SAM" id="MobiDB-lite"/>
    </source>
</evidence>
<dbReference type="PANTHER" id="PTHR12192:SF2">
    <property type="entry name" value="GLUTATHIONE-SPECIFIC GAMMA-GLUTAMYLCYCLOTRANSFERASE 2"/>
    <property type="match status" value="1"/>
</dbReference>
<dbReference type="FunFam" id="3.10.490.10:FF:000021">
    <property type="entry name" value="Gamma-glutamylcyclotransferase"/>
    <property type="match status" value="1"/>
</dbReference>
<feature type="compositionally biased region" description="Basic and acidic residues" evidence="3">
    <location>
        <begin position="227"/>
        <end position="243"/>
    </location>
</feature>
<accession>A0A384JKH0</accession>
<name>A0A384JKH0_BOTFB</name>
<dbReference type="EMBL" id="CP009810">
    <property type="protein sequence ID" value="ATZ50867.1"/>
    <property type="molecule type" value="Genomic_DNA"/>
</dbReference>